<dbReference type="Proteomes" id="UP000825729">
    <property type="component" value="Unassembled WGS sequence"/>
</dbReference>
<protein>
    <submittedName>
        <fullName evidence="2">Uncharacterized protein</fullName>
    </submittedName>
</protein>
<evidence type="ECO:0000313" key="2">
    <source>
        <dbReference type="EMBL" id="KAG9449190.1"/>
    </source>
</evidence>
<accession>A0AAV7EK09</accession>
<reference evidence="2 3" key="1">
    <citation type="submission" date="2021-07" db="EMBL/GenBank/DDBJ databases">
        <title>The Aristolochia fimbriata genome: insights into angiosperm evolution, floral development and chemical biosynthesis.</title>
        <authorList>
            <person name="Jiao Y."/>
        </authorList>
    </citation>
    <scope>NUCLEOTIDE SEQUENCE [LARGE SCALE GENOMIC DNA]</scope>
    <source>
        <strain evidence="2">IBCAS-2021</strain>
        <tissue evidence="2">Leaf</tissue>
    </source>
</reference>
<evidence type="ECO:0000256" key="1">
    <source>
        <dbReference type="PROSITE-ProRule" id="PRU00221"/>
    </source>
</evidence>
<name>A0AAV7EK09_ARIFI</name>
<organism evidence="2 3">
    <name type="scientific">Aristolochia fimbriata</name>
    <name type="common">White veined hardy Dutchman's pipe vine</name>
    <dbReference type="NCBI Taxonomy" id="158543"/>
    <lineage>
        <taxon>Eukaryota</taxon>
        <taxon>Viridiplantae</taxon>
        <taxon>Streptophyta</taxon>
        <taxon>Embryophyta</taxon>
        <taxon>Tracheophyta</taxon>
        <taxon>Spermatophyta</taxon>
        <taxon>Magnoliopsida</taxon>
        <taxon>Magnoliidae</taxon>
        <taxon>Piperales</taxon>
        <taxon>Aristolochiaceae</taxon>
        <taxon>Aristolochia</taxon>
    </lineage>
</organism>
<dbReference type="SUPFAM" id="SSF50978">
    <property type="entry name" value="WD40 repeat-like"/>
    <property type="match status" value="1"/>
</dbReference>
<dbReference type="Gene3D" id="2.130.10.10">
    <property type="entry name" value="YVTN repeat-like/Quinoprotein amine dehydrogenase"/>
    <property type="match status" value="3"/>
</dbReference>
<dbReference type="InterPro" id="IPR015943">
    <property type="entry name" value="WD40/YVTN_repeat-like_dom_sf"/>
</dbReference>
<feature type="repeat" description="WD" evidence="1">
    <location>
        <begin position="217"/>
        <end position="258"/>
    </location>
</feature>
<dbReference type="InterPro" id="IPR001680">
    <property type="entry name" value="WD40_rpt"/>
</dbReference>
<dbReference type="EMBL" id="JAINDJ010000004">
    <property type="protein sequence ID" value="KAG9449190.1"/>
    <property type="molecule type" value="Genomic_DNA"/>
</dbReference>
<dbReference type="InterPro" id="IPR045182">
    <property type="entry name" value="JINGUBANG-like"/>
</dbReference>
<dbReference type="InterPro" id="IPR036322">
    <property type="entry name" value="WD40_repeat_dom_sf"/>
</dbReference>
<dbReference type="AlphaFoldDB" id="A0AAV7EK09"/>
<comment type="caution">
    <text evidence="2">The sequence shown here is derived from an EMBL/GenBank/DDBJ whole genome shotgun (WGS) entry which is preliminary data.</text>
</comment>
<dbReference type="SMART" id="SM00320">
    <property type="entry name" value="WD40"/>
    <property type="match status" value="7"/>
</dbReference>
<gene>
    <name evidence="2" type="ORF">H6P81_009155</name>
</gene>
<keyword evidence="3" id="KW-1185">Reference proteome</keyword>
<feature type="repeat" description="WD" evidence="1">
    <location>
        <begin position="373"/>
        <end position="413"/>
    </location>
</feature>
<sequence>MELYSRTTIWGLREDDSSCMGTLQHSSHVPLSTTLQKLFESNVAICSSPPRLSSARLSSASAVSSVVAPPSCPDSPWALSPLRANIAVADPSPSLLYHHCIASLHRMEGLIYSVAVSGGLFFTGSSSRRIRVWRHPEFVEGGHIKSSCGHVRVVLAVDDSMLFTAHKDHKIRVWTVTPSSSASSNRLILRSKKQATLPRRGRSHVLGGFFFHTTSQKQQHRDVISALAYHRAEGLLYSASWDRTVKTWKVAEGRCVDTFVAHDERINAIVVNEAEGLVFTASSDASIKIWRRRRRMCSGEGEGEAESEFAHSLTMVLRFQPSPVNALALTTTTTATTNNCFLYSASSDGLINFWCKDSSYSSVSGRYHHRGFLRGHRLGVLCLTTLNDRLVFSGSEDTTIRVWSREEGSSFHVCLAVLEGHRGPVKCLAACIEIAEQEEEEAALQFVSTNRDDVVVVSFLVYSVGLDRMVKVWRIKEVLPAAVGNRKVMQGREEGDDHQVPAENSTTDLLRRRLTPLGYDMSPVLSPSWMERKLQDVH</sequence>
<feature type="repeat" description="WD" evidence="1">
    <location>
        <begin position="259"/>
        <end position="290"/>
    </location>
</feature>
<dbReference type="PROSITE" id="PS50082">
    <property type="entry name" value="WD_REPEATS_2"/>
    <property type="match status" value="3"/>
</dbReference>
<proteinExistence type="predicted"/>
<dbReference type="PANTHER" id="PTHR22844">
    <property type="entry name" value="F-BOX AND WD40 DOMAIN PROTEIN"/>
    <property type="match status" value="1"/>
</dbReference>
<dbReference type="PROSITE" id="PS50294">
    <property type="entry name" value="WD_REPEATS_REGION"/>
    <property type="match status" value="3"/>
</dbReference>
<dbReference type="PANTHER" id="PTHR22844:SF213">
    <property type="entry name" value="OS01G0232200 PROTEIN"/>
    <property type="match status" value="1"/>
</dbReference>
<dbReference type="Pfam" id="PF00400">
    <property type="entry name" value="WD40"/>
    <property type="match status" value="3"/>
</dbReference>
<keyword evidence="1" id="KW-0853">WD repeat</keyword>
<evidence type="ECO:0000313" key="3">
    <source>
        <dbReference type="Proteomes" id="UP000825729"/>
    </source>
</evidence>